<dbReference type="SUPFAM" id="SSF48498">
    <property type="entry name" value="Tetracyclin repressor-like, C-terminal domain"/>
    <property type="match status" value="1"/>
</dbReference>
<dbReference type="PANTHER" id="PTHR30055:SF235">
    <property type="entry name" value="TRANSCRIPTIONAL REGULATORY PROTEIN"/>
    <property type="match status" value="1"/>
</dbReference>
<dbReference type="AlphaFoldDB" id="A0A126ZZL7"/>
<reference evidence="4 5" key="1">
    <citation type="submission" date="2016-02" db="EMBL/GenBank/DDBJ databases">
        <title>Complete genome of Sinomonas atrocyanea KCTC 3377.</title>
        <authorList>
            <person name="Kim K.M."/>
        </authorList>
    </citation>
    <scope>NUCLEOTIDE SEQUENCE [LARGE SCALE GENOMIC DNA]</scope>
    <source>
        <strain evidence="4 5">KCTC 3377</strain>
    </source>
</reference>
<proteinExistence type="predicted"/>
<gene>
    <name evidence="4" type="ORF">SA2016_1640</name>
</gene>
<dbReference type="GO" id="GO:0000976">
    <property type="term" value="F:transcription cis-regulatory region binding"/>
    <property type="evidence" value="ECO:0007669"/>
    <property type="project" value="TreeGrafter"/>
</dbReference>
<dbReference type="PATRIC" id="fig|37927.3.peg.1688"/>
<evidence type="ECO:0000313" key="4">
    <source>
        <dbReference type="EMBL" id="AMM32316.1"/>
    </source>
</evidence>
<dbReference type="KEGG" id="satk:SA2016_1640"/>
<dbReference type="EMBL" id="CP014518">
    <property type="protein sequence ID" value="AMM32316.1"/>
    <property type="molecule type" value="Genomic_DNA"/>
</dbReference>
<dbReference type="PRINTS" id="PR00455">
    <property type="entry name" value="HTHTETR"/>
</dbReference>
<dbReference type="PANTHER" id="PTHR30055">
    <property type="entry name" value="HTH-TYPE TRANSCRIPTIONAL REGULATOR RUTR"/>
    <property type="match status" value="1"/>
</dbReference>
<dbReference type="SUPFAM" id="SSF46689">
    <property type="entry name" value="Homeodomain-like"/>
    <property type="match status" value="1"/>
</dbReference>
<feature type="domain" description="HTH tetR-type" evidence="3">
    <location>
        <begin position="15"/>
        <end position="75"/>
    </location>
</feature>
<evidence type="ECO:0000256" key="2">
    <source>
        <dbReference type="PROSITE-ProRule" id="PRU00335"/>
    </source>
</evidence>
<dbReference type="RefSeq" id="WP_066497208.1">
    <property type="nucleotide sequence ID" value="NZ_BJMO01000074.1"/>
</dbReference>
<dbReference type="Gene3D" id="1.10.357.10">
    <property type="entry name" value="Tetracycline Repressor, domain 2"/>
    <property type="match status" value="1"/>
</dbReference>
<dbReference type="InterPro" id="IPR036271">
    <property type="entry name" value="Tet_transcr_reg_TetR-rel_C_sf"/>
</dbReference>
<dbReference type="Pfam" id="PF00440">
    <property type="entry name" value="TetR_N"/>
    <property type="match status" value="1"/>
</dbReference>
<keyword evidence="5" id="KW-1185">Reference proteome</keyword>
<dbReference type="Pfam" id="PF17920">
    <property type="entry name" value="TetR_C_16"/>
    <property type="match status" value="1"/>
</dbReference>
<protein>
    <submittedName>
        <fullName evidence="4">TetR family transcriptional regulator</fullName>
    </submittedName>
</protein>
<evidence type="ECO:0000259" key="3">
    <source>
        <dbReference type="PROSITE" id="PS50977"/>
    </source>
</evidence>
<sequence length="207" mass="22280">MTPGAGRRGRPDDGGDRRERIVAAAAQLFADHGFDAVSLRRVAREARVDPALVHHYFDGKDALFAAAVSLPADPGDILAGLDTTTPQGRGRYLAHAVVALWEGPQRPVLAAFFRATIGSTSRTRLLKEVVRRRILARVAEGLPYDDAERSLRASLAATQVVGFLVARYIVELEPLASLGAERAEELLAPALERHLTGPLPAPRASQP</sequence>
<organism evidence="4 5">
    <name type="scientific">Sinomonas atrocyanea</name>
    <dbReference type="NCBI Taxonomy" id="37927"/>
    <lineage>
        <taxon>Bacteria</taxon>
        <taxon>Bacillati</taxon>
        <taxon>Actinomycetota</taxon>
        <taxon>Actinomycetes</taxon>
        <taxon>Micrococcales</taxon>
        <taxon>Micrococcaceae</taxon>
        <taxon>Sinomonas</taxon>
    </lineage>
</organism>
<dbReference type="InterPro" id="IPR001647">
    <property type="entry name" value="HTH_TetR"/>
</dbReference>
<dbReference type="STRING" id="37927.SA2016_1640"/>
<dbReference type="Proteomes" id="UP000070134">
    <property type="component" value="Chromosome"/>
</dbReference>
<accession>A0A126ZZL7</accession>
<dbReference type="InterPro" id="IPR009057">
    <property type="entry name" value="Homeodomain-like_sf"/>
</dbReference>
<dbReference type="InterPro" id="IPR041678">
    <property type="entry name" value="TetR_C_16"/>
</dbReference>
<name>A0A126ZZL7_9MICC</name>
<evidence type="ECO:0000256" key="1">
    <source>
        <dbReference type="ARBA" id="ARBA00023125"/>
    </source>
</evidence>
<dbReference type="InterPro" id="IPR050109">
    <property type="entry name" value="HTH-type_TetR-like_transc_reg"/>
</dbReference>
<feature type="DNA-binding region" description="H-T-H motif" evidence="2">
    <location>
        <begin position="38"/>
        <end position="57"/>
    </location>
</feature>
<evidence type="ECO:0000313" key="5">
    <source>
        <dbReference type="Proteomes" id="UP000070134"/>
    </source>
</evidence>
<dbReference type="OrthoDB" id="3210235at2"/>
<dbReference type="PROSITE" id="PS50977">
    <property type="entry name" value="HTH_TETR_2"/>
    <property type="match status" value="1"/>
</dbReference>
<keyword evidence="1 2" id="KW-0238">DNA-binding</keyword>
<dbReference type="GO" id="GO:0003700">
    <property type="term" value="F:DNA-binding transcription factor activity"/>
    <property type="evidence" value="ECO:0007669"/>
    <property type="project" value="TreeGrafter"/>
</dbReference>
<dbReference type="Gene3D" id="1.10.10.60">
    <property type="entry name" value="Homeodomain-like"/>
    <property type="match status" value="1"/>
</dbReference>